<dbReference type="AlphaFoldDB" id="X0UBU6"/>
<dbReference type="EMBL" id="BARS01027993">
    <property type="protein sequence ID" value="GAG03279.1"/>
    <property type="molecule type" value="Genomic_DNA"/>
</dbReference>
<name>X0UBU6_9ZZZZ</name>
<protein>
    <submittedName>
        <fullName evidence="1">Uncharacterized protein</fullName>
    </submittedName>
</protein>
<comment type="caution">
    <text evidence="1">The sequence shown here is derived from an EMBL/GenBank/DDBJ whole genome shotgun (WGS) entry which is preliminary data.</text>
</comment>
<organism evidence="1">
    <name type="scientific">marine sediment metagenome</name>
    <dbReference type="NCBI Taxonomy" id="412755"/>
    <lineage>
        <taxon>unclassified sequences</taxon>
        <taxon>metagenomes</taxon>
        <taxon>ecological metagenomes</taxon>
    </lineage>
</organism>
<feature type="non-terminal residue" evidence="1">
    <location>
        <position position="1"/>
    </location>
</feature>
<accession>X0UBU6</accession>
<proteinExistence type="predicted"/>
<sequence>ALLSPDGKEKYIQLPVAVCLKCHAVLDEKP</sequence>
<evidence type="ECO:0000313" key="1">
    <source>
        <dbReference type="EMBL" id="GAG03279.1"/>
    </source>
</evidence>
<gene>
    <name evidence="1" type="ORF">S01H1_43917</name>
</gene>
<reference evidence="1" key="1">
    <citation type="journal article" date="2014" name="Front. Microbiol.">
        <title>High frequency of phylogenetically diverse reductive dehalogenase-homologous genes in deep subseafloor sedimentary metagenomes.</title>
        <authorList>
            <person name="Kawai M."/>
            <person name="Futagami T."/>
            <person name="Toyoda A."/>
            <person name="Takaki Y."/>
            <person name="Nishi S."/>
            <person name="Hori S."/>
            <person name="Arai W."/>
            <person name="Tsubouchi T."/>
            <person name="Morono Y."/>
            <person name="Uchiyama I."/>
            <person name="Ito T."/>
            <person name="Fujiyama A."/>
            <person name="Inagaki F."/>
            <person name="Takami H."/>
        </authorList>
    </citation>
    <scope>NUCLEOTIDE SEQUENCE</scope>
    <source>
        <strain evidence="1">Expedition CK06-06</strain>
    </source>
</reference>